<dbReference type="AlphaFoldDB" id="A0A517SYX1"/>
<proteinExistence type="predicted"/>
<evidence type="ECO:0000313" key="2">
    <source>
        <dbReference type="EMBL" id="QDT61344.1"/>
    </source>
</evidence>
<keyword evidence="3" id="KW-1185">Reference proteome</keyword>
<name>A0A517SYX1_9BACT</name>
<protein>
    <submittedName>
        <fullName evidence="2">Uncharacterized protein</fullName>
    </submittedName>
</protein>
<accession>A0A517SYX1</accession>
<evidence type="ECO:0000313" key="3">
    <source>
        <dbReference type="Proteomes" id="UP000315003"/>
    </source>
</evidence>
<organism evidence="2 3">
    <name type="scientific">Stieleria bergensis</name>
    <dbReference type="NCBI Taxonomy" id="2528025"/>
    <lineage>
        <taxon>Bacteria</taxon>
        <taxon>Pseudomonadati</taxon>
        <taxon>Planctomycetota</taxon>
        <taxon>Planctomycetia</taxon>
        <taxon>Pirellulales</taxon>
        <taxon>Pirellulaceae</taxon>
        <taxon>Stieleria</taxon>
    </lineage>
</organism>
<dbReference type="EMBL" id="CP036272">
    <property type="protein sequence ID" value="QDT61344.1"/>
    <property type="molecule type" value="Genomic_DNA"/>
</dbReference>
<sequence>MFPTIANSDLAMVARPFPWKGDGESRFNGLAGGLREGSRVADRCSEVVSWRNKKPSCQDRPQSMRNARERRRRQ</sequence>
<evidence type="ECO:0000256" key="1">
    <source>
        <dbReference type="SAM" id="MobiDB-lite"/>
    </source>
</evidence>
<feature type="region of interest" description="Disordered" evidence="1">
    <location>
        <begin position="51"/>
        <end position="74"/>
    </location>
</feature>
<reference evidence="2 3" key="1">
    <citation type="submission" date="2019-02" db="EMBL/GenBank/DDBJ databases">
        <title>Deep-cultivation of Planctomycetes and their phenomic and genomic characterization uncovers novel biology.</title>
        <authorList>
            <person name="Wiegand S."/>
            <person name="Jogler M."/>
            <person name="Boedeker C."/>
            <person name="Pinto D."/>
            <person name="Vollmers J."/>
            <person name="Rivas-Marin E."/>
            <person name="Kohn T."/>
            <person name="Peeters S.H."/>
            <person name="Heuer A."/>
            <person name="Rast P."/>
            <person name="Oberbeckmann S."/>
            <person name="Bunk B."/>
            <person name="Jeske O."/>
            <person name="Meyerdierks A."/>
            <person name="Storesund J.E."/>
            <person name="Kallscheuer N."/>
            <person name="Luecker S."/>
            <person name="Lage O.M."/>
            <person name="Pohl T."/>
            <person name="Merkel B.J."/>
            <person name="Hornburger P."/>
            <person name="Mueller R.-W."/>
            <person name="Bruemmer F."/>
            <person name="Labrenz M."/>
            <person name="Spormann A.M."/>
            <person name="Op den Camp H."/>
            <person name="Overmann J."/>
            <person name="Amann R."/>
            <person name="Jetten M.S.M."/>
            <person name="Mascher T."/>
            <person name="Medema M.H."/>
            <person name="Devos D.P."/>
            <person name="Kaster A.-K."/>
            <person name="Ovreas L."/>
            <person name="Rohde M."/>
            <person name="Galperin M.Y."/>
            <person name="Jogler C."/>
        </authorList>
    </citation>
    <scope>NUCLEOTIDE SEQUENCE [LARGE SCALE GENOMIC DNA]</scope>
    <source>
        <strain evidence="2 3">SV_7m_r</strain>
    </source>
</reference>
<dbReference type="Proteomes" id="UP000315003">
    <property type="component" value="Chromosome"/>
</dbReference>
<gene>
    <name evidence="2" type="ORF">SV7mr_38790</name>
</gene>